<dbReference type="EMBL" id="JACEIK010000383">
    <property type="protein sequence ID" value="MCD7456054.1"/>
    <property type="molecule type" value="Genomic_DNA"/>
</dbReference>
<keyword evidence="2" id="KW-1185">Reference proteome</keyword>
<proteinExistence type="predicted"/>
<dbReference type="Proteomes" id="UP000823775">
    <property type="component" value="Unassembled WGS sequence"/>
</dbReference>
<evidence type="ECO:0000313" key="1">
    <source>
        <dbReference type="EMBL" id="MCD7456054.1"/>
    </source>
</evidence>
<comment type="caution">
    <text evidence="1">The sequence shown here is derived from an EMBL/GenBank/DDBJ whole genome shotgun (WGS) entry which is preliminary data.</text>
</comment>
<reference evidence="1 2" key="1">
    <citation type="journal article" date="2021" name="BMC Genomics">
        <title>Datura genome reveals duplications of psychoactive alkaloid biosynthetic genes and high mutation rate following tissue culture.</title>
        <authorList>
            <person name="Rajewski A."/>
            <person name="Carter-House D."/>
            <person name="Stajich J."/>
            <person name="Litt A."/>
        </authorList>
    </citation>
    <scope>NUCLEOTIDE SEQUENCE [LARGE SCALE GENOMIC DNA]</scope>
    <source>
        <strain evidence="1">AR-01</strain>
    </source>
</reference>
<accession>A0ABS8SB69</accession>
<protein>
    <submittedName>
        <fullName evidence="1">Uncharacterized protein</fullName>
    </submittedName>
</protein>
<evidence type="ECO:0000313" key="2">
    <source>
        <dbReference type="Proteomes" id="UP000823775"/>
    </source>
</evidence>
<organism evidence="1 2">
    <name type="scientific">Datura stramonium</name>
    <name type="common">Jimsonweed</name>
    <name type="synonym">Common thornapple</name>
    <dbReference type="NCBI Taxonomy" id="4076"/>
    <lineage>
        <taxon>Eukaryota</taxon>
        <taxon>Viridiplantae</taxon>
        <taxon>Streptophyta</taxon>
        <taxon>Embryophyta</taxon>
        <taxon>Tracheophyta</taxon>
        <taxon>Spermatophyta</taxon>
        <taxon>Magnoliopsida</taxon>
        <taxon>eudicotyledons</taxon>
        <taxon>Gunneridae</taxon>
        <taxon>Pentapetalae</taxon>
        <taxon>asterids</taxon>
        <taxon>lamiids</taxon>
        <taxon>Solanales</taxon>
        <taxon>Solanaceae</taxon>
        <taxon>Solanoideae</taxon>
        <taxon>Datureae</taxon>
        <taxon>Datura</taxon>
    </lineage>
</organism>
<feature type="non-terminal residue" evidence="1">
    <location>
        <position position="1"/>
    </location>
</feature>
<gene>
    <name evidence="1" type="ORF">HAX54_030528</name>
</gene>
<name>A0ABS8SB69_DATST</name>
<sequence>NLDLEVVEETLGVLEFWKRRGRRICECFWIGMRDRLDIPLKTVPPGTQNDITSELEA</sequence>